<feature type="non-terminal residue" evidence="3">
    <location>
        <position position="1"/>
    </location>
</feature>
<evidence type="ECO:0000256" key="2">
    <source>
        <dbReference type="SAM" id="Phobius"/>
    </source>
</evidence>
<organism evidence="3 4">
    <name type="scientific">Seminavis robusta</name>
    <dbReference type="NCBI Taxonomy" id="568900"/>
    <lineage>
        <taxon>Eukaryota</taxon>
        <taxon>Sar</taxon>
        <taxon>Stramenopiles</taxon>
        <taxon>Ochrophyta</taxon>
        <taxon>Bacillariophyta</taxon>
        <taxon>Bacillariophyceae</taxon>
        <taxon>Bacillariophycidae</taxon>
        <taxon>Naviculales</taxon>
        <taxon>Naviculaceae</taxon>
        <taxon>Seminavis</taxon>
    </lineage>
</organism>
<evidence type="ECO:0000313" key="3">
    <source>
        <dbReference type="EMBL" id="CAB9526561.1"/>
    </source>
</evidence>
<keyword evidence="4" id="KW-1185">Reference proteome</keyword>
<feature type="compositionally biased region" description="Low complexity" evidence="1">
    <location>
        <begin position="95"/>
        <end position="131"/>
    </location>
</feature>
<keyword evidence="2" id="KW-1133">Transmembrane helix</keyword>
<protein>
    <submittedName>
        <fullName evidence="3">Uncharacterized protein</fullName>
    </submittedName>
</protein>
<evidence type="ECO:0000256" key="1">
    <source>
        <dbReference type="SAM" id="MobiDB-lite"/>
    </source>
</evidence>
<proteinExistence type="predicted"/>
<accession>A0A9N8EVY3</accession>
<gene>
    <name evidence="3" type="ORF">SEMRO_1848_G301440.1</name>
</gene>
<keyword evidence="2" id="KW-0472">Membrane</keyword>
<feature type="compositionally biased region" description="Low complexity" evidence="1">
    <location>
        <begin position="155"/>
        <end position="187"/>
    </location>
</feature>
<dbReference type="Proteomes" id="UP001153069">
    <property type="component" value="Unassembled WGS sequence"/>
</dbReference>
<keyword evidence="2" id="KW-0812">Transmembrane</keyword>
<feature type="compositionally biased region" description="Low complexity" evidence="1">
    <location>
        <begin position="220"/>
        <end position="239"/>
    </location>
</feature>
<evidence type="ECO:0000313" key="4">
    <source>
        <dbReference type="Proteomes" id="UP001153069"/>
    </source>
</evidence>
<reference evidence="3" key="1">
    <citation type="submission" date="2020-06" db="EMBL/GenBank/DDBJ databases">
        <authorList>
            <consortium name="Plant Systems Biology data submission"/>
        </authorList>
    </citation>
    <scope>NUCLEOTIDE SEQUENCE</scope>
    <source>
        <strain evidence="3">D6</strain>
    </source>
</reference>
<comment type="caution">
    <text evidence="3">The sequence shown here is derived from an EMBL/GenBank/DDBJ whole genome shotgun (WGS) entry which is preliminary data.</text>
</comment>
<feature type="region of interest" description="Disordered" evidence="1">
    <location>
        <begin position="1"/>
        <end position="239"/>
    </location>
</feature>
<feature type="compositionally biased region" description="Basic and acidic residues" evidence="1">
    <location>
        <begin position="132"/>
        <end position="154"/>
    </location>
</feature>
<name>A0A9N8EVY3_9STRA</name>
<feature type="transmembrane region" description="Helical" evidence="2">
    <location>
        <begin position="259"/>
        <end position="278"/>
    </location>
</feature>
<sequence length="466" mass="50963">MPPSNRKRKVGDDKESSTASSSSSKPRKKETQRTIQKARVYFRAGFISQNPGKEEDFDEAWNNWMATKGDQPADEFPGVPGYGSRQPASKKRKTSTTAASAKKTTPAKKTPTAAAAAPTPAAATASRSPDTSSRKQQKEPGYKERARMAMKKDSSAQPKKATPAKKAATPPRPAAAAPKRTASPAARSTQAYRTRRTPAKNEEVEEPAEDTLPKPPTRFPKTATPETQAPAAAADTGGPAFRPAPVERWETLQPLLRKLFLVLGVPLLALAVLIFGVGRYNPKSQMWMIVGHTRRHCSTHTVIFGSPCRATDPSNPYIVTDAIDLGSVLQQQQRCYHDSPQHVLALLDHDDAHQNNAPAKMTDQHCPNGFIQCPSNAICYNGHLLDCLAPAWVMYDNKNDNDNKKPPLCVLSQAVNNTYMDLVSLIETWSVQHLCMIRTEGPVPQSFYMQQQPSSSKEASVVVKAD</sequence>
<dbReference type="AlphaFoldDB" id="A0A9N8EVY3"/>
<dbReference type="EMBL" id="CAICTM010001846">
    <property type="protein sequence ID" value="CAB9526561.1"/>
    <property type="molecule type" value="Genomic_DNA"/>
</dbReference>